<dbReference type="InterPro" id="IPR000742">
    <property type="entry name" value="EGF"/>
</dbReference>
<dbReference type="Pfam" id="PF08742">
    <property type="entry name" value="C8"/>
    <property type="match status" value="2"/>
</dbReference>
<dbReference type="PANTHER" id="PTHR11339">
    <property type="entry name" value="EXTRACELLULAR MATRIX GLYCOPROTEIN RELATED"/>
    <property type="match status" value="1"/>
</dbReference>
<organism evidence="4 5">
    <name type="scientific">Pinctada imbricata</name>
    <name type="common">Atlantic pearl-oyster</name>
    <name type="synonym">Pinctada martensii</name>
    <dbReference type="NCBI Taxonomy" id="66713"/>
    <lineage>
        <taxon>Eukaryota</taxon>
        <taxon>Metazoa</taxon>
        <taxon>Spiralia</taxon>
        <taxon>Lophotrochozoa</taxon>
        <taxon>Mollusca</taxon>
        <taxon>Bivalvia</taxon>
        <taxon>Autobranchia</taxon>
        <taxon>Pteriomorphia</taxon>
        <taxon>Pterioida</taxon>
        <taxon>Pterioidea</taxon>
        <taxon>Pteriidae</taxon>
        <taxon>Pinctada</taxon>
    </lineage>
</organism>
<evidence type="ECO:0000256" key="2">
    <source>
        <dbReference type="ARBA" id="ARBA00023180"/>
    </source>
</evidence>
<dbReference type="InterPro" id="IPR014853">
    <property type="entry name" value="VWF/SSPO/ZAN-like_Cys-rich_dom"/>
</dbReference>
<dbReference type="CDD" id="cd19941">
    <property type="entry name" value="TIL"/>
    <property type="match status" value="2"/>
</dbReference>
<sequence length="742" mass="82561">MTSICDVTVEFDGHSYVSVQIPDKYRGFTTGICGVCDDKQNDYKTKDGKDVSGSGDRDRLLGNSYKVMRSSEDGCEDKPETSVTCSTELQREVESYDICGIISNGTGPFRKCIQAYPDLVKKYFDICVFDVCANKDSKRLMEMMRCQALEGWAEECAEFSIAWRSDKTCPLNCGENTVYASSGTACPATCMDLRAPSNCLDPPVESCLCKDGFVLSDDQCVPRHKCGCVDSKGKYYEIGEKTVIETCGGLIYECQGQSNDTSKLIPLEERKPCHKNATCGFDEDGIQRCMCLKGFIGDGTENCRQLHTCLGYGDPHYKTFDGQLIDFMGTCKYTMVKASGLDSHCAFHVKVQNEYRGGNTHVSFTKFIDFDIYGTTIRLLKQKKVLVNKERKKVPFQMQNADISIVETGQYIQVDSGCGVSVKFDGDSTVSVHVPDTYMNRTEGICGNFDGYENDYRTKDGKDVSTEKYKFALIGNSYKIDEESQTGCKNGKSAFGVCSSETLKEVESVNSCGIIMDENGPFQECIEEDPIHAKNFFKTCKFDVCSYEDDIVRRTILLCDDIVAFALHCEAIGFSVSWRTSSLCPMACNNATEVFKSDGTGCEASCRDPYAEEKCVFENTEGCFCREGLIRSDTHCVDPSLCGCVDTNGEYYELGDRKTNTNCTHSLECRKVGTKSKLIDVQTNKCHLLANCEFNDEGQRTCICKEGYTGDGNTKCSKCLSKLKLVIPQVLVTFLYGYIRFK</sequence>
<dbReference type="FunFam" id="2.10.25.10:FF:000055">
    <property type="entry name" value="alpha-tectorin isoform X1"/>
    <property type="match status" value="1"/>
</dbReference>
<dbReference type="GO" id="GO:0005615">
    <property type="term" value="C:extracellular space"/>
    <property type="evidence" value="ECO:0007669"/>
    <property type="project" value="TreeGrafter"/>
</dbReference>
<dbReference type="PANTHER" id="PTHR11339:SF373">
    <property type="entry name" value="VWFD DOMAIN-CONTAINING PROTEIN"/>
    <property type="match status" value="1"/>
</dbReference>
<dbReference type="PROSITE" id="PS01186">
    <property type="entry name" value="EGF_2"/>
    <property type="match status" value="2"/>
</dbReference>
<dbReference type="SUPFAM" id="SSF57567">
    <property type="entry name" value="Serine protease inhibitors"/>
    <property type="match status" value="2"/>
</dbReference>
<dbReference type="Proteomes" id="UP001186944">
    <property type="component" value="Unassembled WGS sequence"/>
</dbReference>
<dbReference type="SMART" id="SM00181">
    <property type="entry name" value="EGF"/>
    <property type="match status" value="3"/>
</dbReference>
<evidence type="ECO:0000313" key="5">
    <source>
        <dbReference type="Proteomes" id="UP001186944"/>
    </source>
</evidence>
<dbReference type="SMART" id="SM00832">
    <property type="entry name" value="C8"/>
    <property type="match status" value="2"/>
</dbReference>
<reference evidence="4" key="1">
    <citation type="submission" date="2019-08" db="EMBL/GenBank/DDBJ databases">
        <title>The improved chromosome-level genome for the pearl oyster Pinctada fucata martensii using PacBio sequencing and Hi-C.</title>
        <authorList>
            <person name="Zheng Z."/>
        </authorList>
    </citation>
    <scope>NUCLEOTIDE SEQUENCE</scope>
    <source>
        <strain evidence="4">ZZ-2019</strain>
        <tissue evidence="4">Adductor muscle</tissue>
    </source>
</reference>
<dbReference type="InterPro" id="IPR002919">
    <property type="entry name" value="TIL_dom"/>
</dbReference>
<accession>A0AA89C070</accession>
<comment type="caution">
    <text evidence="4">The sequence shown here is derived from an EMBL/GenBank/DDBJ whole genome shotgun (WGS) entry which is preliminary data.</text>
</comment>
<feature type="domain" description="VWFD" evidence="3">
    <location>
        <begin position="1"/>
        <end position="76"/>
    </location>
</feature>
<proteinExistence type="predicted"/>
<name>A0AA89C070_PINIB</name>
<dbReference type="EMBL" id="VSWD01000005">
    <property type="protein sequence ID" value="KAK3103110.1"/>
    <property type="molecule type" value="Genomic_DNA"/>
</dbReference>
<evidence type="ECO:0000256" key="1">
    <source>
        <dbReference type="ARBA" id="ARBA00023157"/>
    </source>
</evidence>
<feature type="domain" description="VWFD" evidence="3">
    <location>
        <begin position="307"/>
        <end position="489"/>
    </location>
</feature>
<dbReference type="Pfam" id="PF00094">
    <property type="entry name" value="VWD"/>
    <property type="match status" value="2"/>
</dbReference>
<protein>
    <recommendedName>
        <fullName evidence="3">VWFD domain-containing protein</fullName>
    </recommendedName>
</protein>
<keyword evidence="2" id="KW-0325">Glycoprotein</keyword>
<keyword evidence="1" id="KW-1015">Disulfide bond</keyword>
<dbReference type="PROSITE" id="PS51233">
    <property type="entry name" value="VWFD"/>
    <property type="match status" value="2"/>
</dbReference>
<gene>
    <name evidence="4" type="ORF">FSP39_016546</name>
</gene>
<dbReference type="AlphaFoldDB" id="A0AA89C070"/>
<dbReference type="InterPro" id="IPR036084">
    <property type="entry name" value="Ser_inhib-like_sf"/>
</dbReference>
<dbReference type="Pfam" id="PF01826">
    <property type="entry name" value="TIL"/>
    <property type="match status" value="2"/>
</dbReference>
<dbReference type="GO" id="GO:0031012">
    <property type="term" value="C:extracellular matrix"/>
    <property type="evidence" value="ECO:0007669"/>
    <property type="project" value="TreeGrafter"/>
</dbReference>
<dbReference type="InterPro" id="IPR050780">
    <property type="entry name" value="Mucin_vWF_Thrombospondin_sf"/>
</dbReference>
<evidence type="ECO:0000313" key="4">
    <source>
        <dbReference type="EMBL" id="KAK3103110.1"/>
    </source>
</evidence>
<evidence type="ECO:0000259" key="3">
    <source>
        <dbReference type="PROSITE" id="PS51233"/>
    </source>
</evidence>
<keyword evidence="5" id="KW-1185">Reference proteome</keyword>
<dbReference type="SMART" id="SM00216">
    <property type="entry name" value="VWD"/>
    <property type="match status" value="1"/>
</dbReference>
<dbReference type="InterPro" id="IPR001846">
    <property type="entry name" value="VWF_type-D"/>
</dbReference>
<dbReference type="Gene3D" id="2.10.25.10">
    <property type="entry name" value="Laminin"/>
    <property type="match status" value="4"/>
</dbReference>